<dbReference type="GO" id="GO:0005737">
    <property type="term" value="C:cytoplasm"/>
    <property type="evidence" value="ECO:0007669"/>
    <property type="project" value="TreeGrafter"/>
</dbReference>
<feature type="compositionally biased region" description="Low complexity" evidence="5">
    <location>
        <begin position="250"/>
        <end position="276"/>
    </location>
</feature>
<dbReference type="GO" id="GO:0008270">
    <property type="term" value="F:zinc ion binding"/>
    <property type="evidence" value="ECO:0007669"/>
    <property type="project" value="UniProtKB-KW"/>
</dbReference>
<evidence type="ECO:0000256" key="3">
    <source>
        <dbReference type="ARBA" id="ARBA00022833"/>
    </source>
</evidence>
<dbReference type="SMART" id="SM00184">
    <property type="entry name" value="RING"/>
    <property type="match status" value="1"/>
</dbReference>
<feature type="compositionally biased region" description="Polar residues" evidence="5">
    <location>
        <begin position="228"/>
        <end position="244"/>
    </location>
</feature>
<gene>
    <name evidence="7" type="ORF">FGO68_gene2314</name>
</gene>
<evidence type="ECO:0000256" key="1">
    <source>
        <dbReference type="ARBA" id="ARBA00022723"/>
    </source>
</evidence>
<organism evidence="7 8">
    <name type="scientific">Halteria grandinella</name>
    <dbReference type="NCBI Taxonomy" id="5974"/>
    <lineage>
        <taxon>Eukaryota</taxon>
        <taxon>Sar</taxon>
        <taxon>Alveolata</taxon>
        <taxon>Ciliophora</taxon>
        <taxon>Intramacronucleata</taxon>
        <taxon>Spirotrichea</taxon>
        <taxon>Stichotrichia</taxon>
        <taxon>Sporadotrichida</taxon>
        <taxon>Halteriidae</taxon>
        <taxon>Halteria</taxon>
    </lineage>
</organism>
<dbReference type="GO" id="GO:0016567">
    <property type="term" value="P:protein ubiquitination"/>
    <property type="evidence" value="ECO:0007669"/>
    <property type="project" value="TreeGrafter"/>
</dbReference>
<reference evidence="7" key="1">
    <citation type="submission" date="2019-06" db="EMBL/GenBank/DDBJ databases">
        <authorList>
            <person name="Zheng W."/>
        </authorList>
    </citation>
    <scope>NUCLEOTIDE SEQUENCE</scope>
    <source>
        <strain evidence="7">QDHG01</strain>
    </source>
</reference>
<dbReference type="OrthoDB" id="421575at2759"/>
<proteinExistence type="predicted"/>
<evidence type="ECO:0000256" key="4">
    <source>
        <dbReference type="PROSITE-ProRule" id="PRU00175"/>
    </source>
</evidence>
<keyword evidence="8" id="KW-1185">Reference proteome</keyword>
<feature type="region of interest" description="Disordered" evidence="5">
    <location>
        <begin position="108"/>
        <end position="313"/>
    </location>
</feature>
<evidence type="ECO:0000256" key="5">
    <source>
        <dbReference type="SAM" id="MobiDB-lite"/>
    </source>
</evidence>
<keyword evidence="1" id="KW-0479">Metal-binding</keyword>
<name>A0A8J8T939_HALGN</name>
<evidence type="ECO:0000259" key="6">
    <source>
        <dbReference type="PROSITE" id="PS50089"/>
    </source>
</evidence>
<dbReference type="PANTHER" id="PTHR15710:SF217">
    <property type="entry name" value="E3 UBIQUITIN-PROTEIN LIGASE RDUF2"/>
    <property type="match status" value="1"/>
</dbReference>
<evidence type="ECO:0000313" key="8">
    <source>
        <dbReference type="Proteomes" id="UP000785679"/>
    </source>
</evidence>
<dbReference type="Gene3D" id="3.30.40.10">
    <property type="entry name" value="Zinc/RING finger domain, C3HC4 (zinc finger)"/>
    <property type="match status" value="1"/>
</dbReference>
<feature type="compositionally biased region" description="Polar residues" evidence="5">
    <location>
        <begin position="198"/>
        <end position="210"/>
    </location>
</feature>
<sequence>MSYRLKRKKFKCLSCKSTFSMLVQTDDQAVSCDNCGKGGSQAQDEPRPPTQSGTADANQPEERKRFHLVDGAYRMIFSNKNASNASSQQQQPAQNYHTRVNVRDRSLDNFHGDANFQPSNTIGASRRGNRRGGAGANEDEELDDVPPLESVYRTPNNNERQRKFEGIPRANQMPQGPSMNSQYYSTAQNARRPPSGRQGPQMTPDNSSNLPRIDSRQGMGRPPPGGTPATNPMRVSQQGFNRNNIPRPPSSQTNTQSNTTTQSTQHQSRFQQQNSTNNTSHPRMQSQQPTQNQRVPNHTQSSNTGGGRARSTTIRIGDNQVIHMIEMPFEDLINNASAFGQAAQGGAFQQFGQRGAAFNLGNLGGNRPQQSSNPDDPMNILGGLGLGGLGGLGGGPGGMFFMRRNNQPQDPNDQARDRLENMLGSIMRSFNDIFSGHQFLRMRQVFESVSPDLFMNNFNSNFQSGSGGGMQGEDFFEMVRRISEQEAEARAKKKRAKGDAVSKLPIVKIETKHCKKNGNDLEPPSCTVCCDAISLGSKGMFMPCGHIYHPDCLQPWLKEHNTCPVCRYELPTEDM</sequence>
<accession>A0A8J8T939</accession>
<feature type="compositionally biased region" description="Acidic residues" evidence="5">
    <location>
        <begin position="137"/>
        <end position="146"/>
    </location>
</feature>
<feature type="compositionally biased region" description="Polar residues" evidence="5">
    <location>
        <begin position="277"/>
        <end position="303"/>
    </location>
</feature>
<dbReference type="PROSITE" id="PS50089">
    <property type="entry name" value="ZF_RING_2"/>
    <property type="match status" value="1"/>
</dbReference>
<feature type="compositionally biased region" description="Polar residues" evidence="5">
    <location>
        <begin position="172"/>
        <end position="189"/>
    </location>
</feature>
<evidence type="ECO:0000313" key="7">
    <source>
        <dbReference type="EMBL" id="TNV85863.1"/>
    </source>
</evidence>
<dbReference type="EMBL" id="RRYP01001501">
    <property type="protein sequence ID" value="TNV85863.1"/>
    <property type="molecule type" value="Genomic_DNA"/>
</dbReference>
<feature type="domain" description="RING-type" evidence="6">
    <location>
        <begin position="526"/>
        <end position="567"/>
    </location>
</feature>
<dbReference type="PANTHER" id="PTHR15710">
    <property type="entry name" value="E3 UBIQUITIN-PROTEIN LIGASE PRAJA"/>
    <property type="match status" value="1"/>
</dbReference>
<dbReference type="InterPro" id="IPR013083">
    <property type="entry name" value="Znf_RING/FYVE/PHD"/>
</dbReference>
<comment type="caution">
    <text evidence="7">The sequence shown here is derived from an EMBL/GenBank/DDBJ whole genome shotgun (WGS) entry which is preliminary data.</text>
</comment>
<dbReference type="GO" id="GO:0061630">
    <property type="term" value="F:ubiquitin protein ligase activity"/>
    <property type="evidence" value="ECO:0007669"/>
    <property type="project" value="TreeGrafter"/>
</dbReference>
<dbReference type="SUPFAM" id="SSF57850">
    <property type="entry name" value="RING/U-box"/>
    <property type="match status" value="1"/>
</dbReference>
<keyword evidence="2 4" id="KW-0863">Zinc-finger</keyword>
<dbReference type="Pfam" id="PF13639">
    <property type="entry name" value="zf-RING_2"/>
    <property type="match status" value="1"/>
</dbReference>
<evidence type="ECO:0000256" key="2">
    <source>
        <dbReference type="ARBA" id="ARBA00022771"/>
    </source>
</evidence>
<dbReference type="Proteomes" id="UP000785679">
    <property type="component" value="Unassembled WGS sequence"/>
</dbReference>
<dbReference type="AlphaFoldDB" id="A0A8J8T939"/>
<keyword evidence="3" id="KW-0862">Zinc</keyword>
<dbReference type="InterPro" id="IPR001841">
    <property type="entry name" value="Znf_RING"/>
</dbReference>
<protein>
    <recommendedName>
        <fullName evidence="6">RING-type domain-containing protein</fullName>
    </recommendedName>
</protein>
<feature type="region of interest" description="Disordered" evidence="5">
    <location>
        <begin position="34"/>
        <end position="62"/>
    </location>
</feature>